<feature type="signal peptide" evidence="5">
    <location>
        <begin position="1"/>
        <end position="23"/>
    </location>
</feature>
<comment type="subcellular location">
    <subcellularLocation>
        <location evidence="1 5">Secreted</location>
    </subcellularLocation>
</comment>
<comment type="similarity">
    <text evidence="2 5">Belongs to the RxLR effector family.</text>
</comment>
<reference evidence="6" key="1">
    <citation type="submission" date="2021-01" db="EMBL/GenBank/DDBJ databases">
        <title>Phytophthora aleatoria, a newly-described species from Pinus radiata is distinct from Phytophthora cactorum isolates based on comparative genomics.</title>
        <authorList>
            <person name="Mcdougal R."/>
            <person name="Panda P."/>
            <person name="Williams N."/>
            <person name="Studholme D.J."/>
        </authorList>
    </citation>
    <scope>NUCLEOTIDE SEQUENCE</scope>
    <source>
        <strain evidence="6">NZFS 3830</strain>
    </source>
</reference>
<evidence type="ECO:0000256" key="3">
    <source>
        <dbReference type="ARBA" id="ARBA00022525"/>
    </source>
</evidence>
<comment type="caution">
    <text evidence="6">The sequence shown here is derived from an EMBL/GenBank/DDBJ whole genome shotgun (WGS) entry which is preliminary data.</text>
</comment>
<dbReference type="AlphaFoldDB" id="A0A8T1U6L5"/>
<dbReference type="EMBL" id="JAENGZ010000823">
    <property type="protein sequence ID" value="KAG6953465.1"/>
    <property type="molecule type" value="Genomic_DNA"/>
</dbReference>
<keyword evidence="4 5" id="KW-0732">Signal</keyword>
<protein>
    <recommendedName>
        <fullName evidence="5">RxLR effector protein</fullName>
    </recommendedName>
</protein>
<dbReference type="OrthoDB" id="113797at2759"/>
<evidence type="ECO:0000313" key="7">
    <source>
        <dbReference type="Proteomes" id="UP000688947"/>
    </source>
</evidence>
<dbReference type="VEuPathDB" id="FungiDB:PC110_g18934"/>
<organism evidence="6 7">
    <name type="scientific">Phytophthora cactorum</name>
    <dbReference type="NCBI Taxonomy" id="29920"/>
    <lineage>
        <taxon>Eukaryota</taxon>
        <taxon>Sar</taxon>
        <taxon>Stramenopiles</taxon>
        <taxon>Oomycota</taxon>
        <taxon>Peronosporomycetes</taxon>
        <taxon>Peronosporales</taxon>
        <taxon>Peronosporaceae</taxon>
        <taxon>Phytophthora</taxon>
    </lineage>
</organism>
<dbReference type="Pfam" id="PF16810">
    <property type="entry name" value="RXLR"/>
    <property type="match status" value="1"/>
</dbReference>
<evidence type="ECO:0000256" key="2">
    <source>
        <dbReference type="ARBA" id="ARBA00010400"/>
    </source>
</evidence>
<evidence type="ECO:0000256" key="4">
    <source>
        <dbReference type="ARBA" id="ARBA00022729"/>
    </source>
</evidence>
<keyword evidence="3 5" id="KW-0964">Secreted</keyword>
<evidence type="ECO:0000256" key="5">
    <source>
        <dbReference type="RuleBase" id="RU367124"/>
    </source>
</evidence>
<dbReference type="InterPro" id="IPR031825">
    <property type="entry name" value="RXLR"/>
</dbReference>
<name>A0A8T1U6L5_9STRA</name>
<feature type="chain" id="PRO_5035961279" description="RxLR effector protein" evidence="5">
    <location>
        <begin position="24"/>
        <end position="150"/>
    </location>
</feature>
<comment type="domain">
    <text evidence="5">The RxLR-dEER motif acts to carry the protein into the host cell cytoplasm through binding to cell surface phosphatidylinositol-3-phosphate.</text>
</comment>
<dbReference type="GO" id="GO:0005576">
    <property type="term" value="C:extracellular region"/>
    <property type="evidence" value="ECO:0007669"/>
    <property type="project" value="UniProtKB-SubCell"/>
</dbReference>
<dbReference type="Proteomes" id="UP000688947">
    <property type="component" value="Unassembled WGS sequence"/>
</dbReference>
<sequence>MRVFIALVVALVSLLATNSAVLAATASNPNDLVPLTSPELIENRQRDSVRFLRKQENAELDNEERGITDIGNYLTRLVSKSAKQKHYLNLFEQSYDVVAKKGGPNRLKKALVKLRNSGVSEDKLKGLDDAAENYSKEWYRALVNLDPRRV</sequence>
<comment type="function">
    <text evidence="5">Effector that suppresses plant defense responses during pathogen infection.</text>
</comment>
<gene>
    <name evidence="6" type="ORF">JG687_00012383</name>
</gene>
<evidence type="ECO:0000313" key="6">
    <source>
        <dbReference type="EMBL" id="KAG6953465.1"/>
    </source>
</evidence>
<accession>A0A8T1U6L5</accession>
<evidence type="ECO:0000256" key="1">
    <source>
        <dbReference type="ARBA" id="ARBA00004613"/>
    </source>
</evidence>
<proteinExistence type="inferred from homology"/>